<evidence type="ECO:0000313" key="4">
    <source>
        <dbReference type="Proteomes" id="UP001209701"/>
    </source>
</evidence>
<dbReference type="PANTHER" id="PTHR44809">
    <property type="match status" value="1"/>
</dbReference>
<evidence type="ECO:0000313" key="3">
    <source>
        <dbReference type="EMBL" id="MCV2369053.1"/>
    </source>
</evidence>
<dbReference type="CDD" id="cd02440">
    <property type="entry name" value="AdoMet_MTases"/>
    <property type="match status" value="1"/>
</dbReference>
<dbReference type="InterPro" id="IPR052943">
    <property type="entry name" value="TMTC_O-mannosyl-trnsfr"/>
</dbReference>
<dbReference type="Proteomes" id="UP001209701">
    <property type="component" value="Unassembled WGS sequence"/>
</dbReference>
<evidence type="ECO:0000256" key="1">
    <source>
        <dbReference type="PROSITE-ProRule" id="PRU00339"/>
    </source>
</evidence>
<feature type="repeat" description="TPR" evidence="1">
    <location>
        <begin position="49"/>
        <end position="82"/>
    </location>
</feature>
<dbReference type="SUPFAM" id="SSF53335">
    <property type="entry name" value="S-adenosyl-L-methionine-dependent methyltransferases"/>
    <property type="match status" value="1"/>
</dbReference>
<organism evidence="3 4">
    <name type="scientific">Roseateles oligotrophus</name>
    <dbReference type="NCBI Taxonomy" id="1769250"/>
    <lineage>
        <taxon>Bacteria</taxon>
        <taxon>Pseudomonadati</taxon>
        <taxon>Pseudomonadota</taxon>
        <taxon>Betaproteobacteria</taxon>
        <taxon>Burkholderiales</taxon>
        <taxon>Sphaerotilaceae</taxon>
        <taxon>Roseateles</taxon>
    </lineage>
</organism>
<feature type="repeat" description="TPR" evidence="1">
    <location>
        <begin position="185"/>
        <end position="218"/>
    </location>
</feature>
<proteinExistence type="predicted"/>
<dbReference type="InterPro" id="IPR029063">
    <property type="entry name" value="SAM-dependent_MTases_sf"/>
</dbReference>
<protein>
    <submittedName>
        <fullName evidence="3">Tetratricopeptide repeat protein</fullName>
    </submittedName>
</protein>
<evidence type="ECO:0000259" key="2">
    <source>
        <dbReference type="Pfam" id="PF08241"/>
    </source>
</evidence>
<keyword evidence="4" id="KW-1185">Reference proteome</keyword>
<accession>A0ABT2YG70</accession>
<dbReference type="EMBL" id="JAJIRN010000005">
    <property type="protein sequence ID" value="MCV2369053.1"/>
    <property type="molecule type" value="Genomic_DNA"/>
</dbReference>
<dbReference type="InterPro" id="IPR013216">
    <property type="entry name" value="Methyltransf_11"/>
</dbReference>
<comment type="caution">
    <text evidence="3">The sequence shown here is derived from an EMBL/GenBank/DDBJ whole genome shotgun (WGS) entry which is preliminary data.</text>
</comment>
<dbReference type="RefSeq" id="WP_263571636.1">
    <property type="nucleotide sequence ID" value="NZ_JAJIRN010000005.1"/>
</dbReference>
<dbReference type="PROSITE" id="PS50293">
    <property type="entry name" value="TPR_REGION"/>
    <property type="match status" value="2"/>
</dbReference>
<gene>
    <name evidence="3" type="ORF">LNV07_13275</name>
</gene>
<feature type="repeat" description="TPR" evidence="1">
    <location>
        <begin position="117"/>
        <end position="150"/>
    </location>
</feature>
<reference evidence="3 4" key="1">
    <citation type="submission" date="2021-11" db="EMBL/GenBank/DDBJ databases">
        <authorList>
            <person name="Liang Q."/>
            <person name="Mou H."/>
            <person name="Liu Z."/>
        </authorList>
    </citation>
    <scope>NUCLEOTIDE SEQUENCE [LARGE SCALE GENOMIC DNA]</scope>
    <source>
        <strain evidence="3 4">CHU3</strain>
    </source>
</reference>
<dbReference type="Pfam" id="PF13432">
    <property type="entry name" value="TPR_16"/>
    <property type="match status" value="2"/>
</dbReference>
<name>A0ABT2YG70_9BURK</name>
<keyword evidence="1" id="KW-0802">TPR repeat</keyword>
<dbReference type="SUPFAM" id="SSF48452">
    <property type="entry name" value="TPR-like"/>
    <property type="match status" value="1"/>
</dbReference>
<dbReference type="PANTHER" id="PTHR44809:SF1">
    <property type="entry name" value="PROTEIN O-MANNOSYL-TRANSFERASE TMTC1"/>
    <property type="match status" value="1"/>
</dbReference>
<sequence>MKRKKPTASAPANQLQIGMQLALAKHQAGQIQAAADHYRVILSLAPDLPDALHYLGVAEHQLGRPNEAARLIDRAVTLAPSYVDAHNNLGNVYKELGELTQAEKAYRAAIAVRPQFVMAHNNLGVVLAKQERFDEAIASYQQAVTLKDDFADAWHNLGNTLKKAGLIEDALTAYRRAIELAPYTPGAYQDLGRALAISKRFDEALMVYKQWHALDPNNPVIEHMIAAYEGESRLSRASDGYVQATFNSFAESFDEVLAHLDYQAPALTGELVAAILVEPAATLQVLDAGCGTGLCAPYLKPYAATLVGVDLSEGMLAQAALRHSYDRLDQAELTVYLGTHLGQFDLIVSADTLCYFGALQDVLTAAAQALRPGGHLIFTVEERGADCSPGYTLQHHGRYTHSVGYVNGLLESTGLSIKAMSQVTLRTESDLPVKGLLVAAHRAWSQA</sequence>
<dbReference type="Pfam" id="PF00515">
    <property type="entry name" value="TPR_1"/>
    <property type="match status" value="1"/>
</dbReference>
<dbReference type="Gene3D" id="3.40.50.150">
    <property type="entry name" value="Vaccinia Virus protein VP39"/>
    <property type="match status" value="1"/>
</dbReference>
<dbReference type="InterPro" id="IPR019734">
    <property type="entry name" value="TPR_rpt"/>
</dbReference>
<feature type="domain" description="Methyltransferase type 11" evidence="2">
    <location>
        <begin position="286"/>
        <end position="378"/>
    </location>
</feature>
<dbReference type="Gene3D" id="1.25.40.10">
    <property type="entry name" value="Tetratricopeptide repeat domain"/>
    <property type="match status" value="4"/>
</dbReference>
<dbReference type="InterPro" id="IPR011990">
    <property type="entry name" value="TPR-like_helical_dom_sf"/>
</dbReference>
<feature type="repeat" description="TPR" evidence="1">
    <location>
        <begin position="151"/>
        <end position="184"/>
    </location>
</feature>
<dbReference type="SMART" id="SM00028">
    <property type="entry name" value="TPR"/>
    <property type="match status" value="6"/>
</dbReference>
<dbReference type="PROSITE" id="PS50005">
    <property type="entry name" value="TPR"/>
    <property type="match status" value="5"/>
</dbReference>
<dbReference type="Pfam" id="PF08241">
    <property type="entry name" value="Methyltransf_11"/>
    <property type="match status" value="1"/>
</dbReference>
<feature type="repeat" description="TPR" evidence="1">
    <location>
        <begin position="83"/>
        <end position="116"/>
    </location>
</feature>